<evidence type="ECO:0000313" key="5">
    <source>
        <dbReference type="EMBL" id="PSR88170.1"/>
    </source>
</evidence>
<comment type="similarity">
    <text evidence="1">Belongs to the fasciclin-like AGP family.</text>
</comment>
<dbReference type="OrthoDB" id="1893649at2759"/>
<reference evidence="6" key="2">
    <citation type="journal article" date="2018" name="BMC Genomics">
        <title>A manually annotated Actinidia chinensis var. chinensis (kiwifruit) genome highlights the challenges associated with draft genomes and gene prediction in plants.</title>
        <authorList>
            <person name="Pilkington S.M."/>
            <person name="Crowhurst R."/>
            <person name="Hilario E."/>
            <person name="Nardozza S."/>
            <person name="Fraser L."/>
            <person name="Peng Y."/>
            <person name="Gunaseelan K."/>
            <person name="Simpson R."/>
            <person name="Tahir J."/>
            <person name="Deroles S.C."/>
            <person name="Templeton K."/>
            <person name="Luo Z."/>
            <person name="Davy M."/>
            <person name="Cheng C."/>
            <person name="McNeilage M."/>
            <person name="Scaglione D."/>
            <person name="Liu Y."/>
            <person name="Zhang Q."/>
            <person name="Datson P."/>
            <person name="De Silva N."/>
            <person name="Gardiner S.E."/>
            <person name="Bassett H."/>
            <person name="Chagne D."/>
            <person name="McCallum J."/>
            <person name="Dzierzon H."/>
            <person name="Deng C."/>
            <person name="Wang Y.Y."/>
            <person name="Barron L."/>
            <person name="Manako K."/>
            <person name="Bowen J."/>
            <person name="Foster T.M."/>
            <person name="Erridge Z.A."/>
            <person name="Tiffin H."/>
            <person name="Waite C.N."/>
            <person name="Davies K.M."/>
            <person name="Grierson E.P."/>
            <person name="Laing W.A."/>
            <person name="Kirk R."/>
            <person name="Chen X."/>
            <person name="Wood M."/>
            <person name="Montefiori M."/>
            <person name="Brummell D.A."/>
            <person name="Schwinn K.E."/>
            <person name="Catanach A."/>
            <person name="Fullerton C."/>
            <person name="Li D."/>
            <person name="Meiyalaghan S."/>
            <person name="Nieuwenhuizen N."/>
            <person name="Read N."/>
            <person name="Prakash R."/>
            <person name="Hunter D."/>
            <person name="Zhang H."/>
            <person name="McKenzie M."/>
            <person name="Knabel M."/>
            <person name="Harris A."/>
            <person name="Allan A.C."/>
            <person name="Gleave A."/>
            <person name="Chen A."/>
            <person name="Janssen B.J."/>
            <person name="Plunkett B."/>
            <person name="Ampomah-Dwamena C."/>
            <person name="Voogd C."/>
            <person name="Leif D."/>
            <person name="Lafferty D."/>
            <person name="Souleyre E.J.F."/>
            <person name="Varkonyi-Gasic E."/>
            <person name="Gambi F."/>
            <person name="Hanley J."/>
            <person name="Yao J.L."/>
            <person name="Cheung J."/>
            <person name="David K.M."/>
            <person name="Warren B."/>
            <person name="Marsh K."/>
            <person name="Snowden K.C."/>
            <person name="Lin-Wang K."/>
            <person name="Brian L."/>
            <person name="Martinez-Sanchez M."/>
            <person name="Wang M."/>
            <person name="Ileperuma N."/>
            <person name="Macnee N."/>
            <person name="Campin R."/>
            <person name="McAtee P."/>
            <person name="Drummond R.S.M."/>
            <person name="Espley R.V."/>
            <person name="Ireland H.S."/>
            <person name="Wu R."/>
            <person name="Atkinson R.G."/>
            <person name="Karunairetnam S."/>
            <person name="Bulley S."/>
            <person name="Chunkath S."/>
            <person name="Hanley Z."/>
            <person name="Storey R."/>
            <person name="Thrimawithana A.H."/>
            <person name="Thomson S."/>
            <person name="David C."/>
            <person name="Testolin R."/>
            <person name="Huang H."/>
            <person name="Hellens R.P."/>
            <person name="Schaffer R.J."/>
        </authorList>
    </citation>
    <scope>NUCLEOTIDE SEQUENCE [LARGE SCALE GENOMIC DNA]</scope>
    <source>
        <strain evidence="6">cv. Red5</strain>
    </source>
</reference>
<dbReference type="SMART" id="SM00554">
    <property type="entry name" value="FAS1"/>
    <property type="match status" value="2"/>
</dbReference>
<dbReference type="STRING" id="1590841.A0A2R6PB31"/>
<feature type="chain" id="PRO_5015330366" evidence="3">
    <location>
        <begin position="23"/>
        <end position="339"/>
    </location>
</feature>
<dbReference type="Gramene" id="PSR88170">
    <property type="protein sequence ID" value="PSR88170"/>
    <property type="gene ID" value="CEY00_Acc31200"/>
</dbReference>
<organism evidence="5 6">
    <name type="scientific">Actinidia chinensis var. chinensis</name>
    <name type="common">Chinese soft-hair kiwi</name>
    <dbReference type="NCBI Taxonomy" id="1590841"/>
    <lineage>
        <taxon>Eukaryota</taxon>
        <taxon>Viridiplantae</taxon>
        <taxon>Streptophyta</taxon>
        <taxon>Embryophyta</taxon>
        <taxon>Tracheophyta</taxon>
        <taxon>Spermatophyta</taxon>
        <taxon>Magnoliopsida</taxon>
        <taxon>eudicotyledons</taxon>
        <taxon>Gunneridae</taxon>
        <taxon>Pentapetalae</taxon>
        <taxon>asterids</taxon>
        <taxon>Ericales</taxon>
        <taxon>Actinidiaceae</taxon>
        <taxon>Actinidia</taxon>
    </lineage>
</organism>
<feature type="signal peptide" evidence="3">
    <location>
        <begin position="1"/>
        <end position="22"/>
    </location>
</feature>
<dbReference type="InterPro" id="IPR036378">
    <property type="entry name" value="FAS1_dom_sf"/>
</dbReference>
<dbReference type="Proteomes" id="UP000241394">
    <property type="component" value="Chromosome LG27"/>
</dbReference>
<sequence length="339" mass="36602">MAKPISLLLSLIALSLFPLSSPLPSNAVLNAAEILSNSGFVSMALTLELVYPTLTSEPRSATIFSPSDAAFTNSGQPTLSLLQLHFCPLAFSLESLRSLPSGTKIPTMASGKSLIVTTSDSNEHVSLNNVTINGSPIFDDGSLVVFGIDKFFDLNFEVPSPIQSPNSDRTCVVSNTTSISVSGAYSFDEASGMMRSREYSVMASFLDLQLLGFVEKPKLTVFAPVDDAMLVVVGNFSEYSSVFLRHVVPCKLSWTDLANFENGTVLRTFSDGFTIKITKSSDQLMLNEAPVTFPDMYYGDGLIVHGLNQVLELPATPEEEESSSEFGSAERIAPDRSEF</sequence>
<dbReference type="SUPFAM" id="SSF82153">
    <property type="entry name" value="FAS1 domain"/>
    <property type="match status" value="2"/>
</dbReference>
<evidence type="ECO:0000313" key="6">
    <source>
        <dbReference type="Proteomes" id="UP000241394"/>
    </source>
</evidence>
<evidence type="ECO:0000256" key="2">
    <source>
        <dbReference type="SAM" id="MobiDB-lite"/>
    </source>
</evidence>
<dbReference type="AlphaFoldDB" id="A0A2R6PB31"/>
<comment type="caution">
    <text evidence="5">The sequence shown here is derived from an EMBL/GenBank/DDBJ whole genome shotgun (WGS) entry which is preliminary data.</text>
</comment>
<keyword evidence="3" id="KW-0732">Signal</keyword>
<dbReference type="InterPro" id="IPR000782">
    <property type="entry name" value="FAS1_domain"/>
</dbReference>
<feature type="domain" description="FAS1" evidence="4">
    <location>
        <begin position="186"/>
        <end position="311"/>
    </location>
</feature>
<proteinExistence type="inferred from homology"/>
<feature type="domain" description="FAS1" evidence="4">
    <location>
        <begin position="28"/>
        <end position="156"/>
    </location>
</feature>
<evidence type="ECO:0000256" key="3">
    <source>
        <dbReference type="SAM" id="SignalP"/>
    </source>
</evidence>
<reference evidence="5 6" key="1">
    <citation type="submission" date="2017-07" db="EMBL/GenBank/DDBJ databases">
        <title>An improved, manually edited Actinidia chinensis var. chinensis (kiwifruit) genome highlights the challenges associated with draft genomes and gene prediction in plants.</title>
        <authorList>
            <person name="Pilkington S."/>
            <person name="Crowhurst R."/>
            <person name="Hilario E."/>
            <person name="Nardozza S."/>
            <person name="Fraser L."/>
            <person name="Peng Y."/>
            <person name="Gunaseelan K."/>
            <person name="Simpson R."/>
            <person name="Tahir J."/>
            <person name="Deroles S."/>
            <person name="Templeton K."/>
            <person name="Luo Z."/>
            <person name="Davy M."/>
            <person name="Cheng C."/>
            <person name="Mcneilage M."/>
            <person name="Scaglione D."/>
            <person name="Liu Y."/>
            <person name="Zhang Q."/>
            <person name="Datson P."/>
            <person name="De Silva N."/>
            <person name="Gardiner S."/>
            <person name="Bassett H."/>
            <person name="Chagne D."/>
            <person name="Mccallum J."/>
            <person name="Dzierzon H."/>
            <person name="Deng C."/>
            <person name="Wang Y.-Y."/>
            <person name="Barron N."/>
            <person name="Manako K."/>
            <person name="Bowen J."/>
            <person name="Foster T."/>
            <person name="Erridge Z."/>
            <person name="Tiffin H."/>
            <person name="Waite C."/>
            <person name="Davies K."/>
            <person name="Grierson E."/>
            <person name="Laing W."/>
            <person name="Kirk R."/>
            <person name="Chen X."/>
            <person name="Wood M."/>
            <person name="Montefiori M."/>
            <person name="Brummell D."/>
            <person name="Schwinn K."/>
            <person name="Catanach A."/>
            <person name="Fullerton C."/>
            <person name="Li D."/>
            <person name="Meiyalaghan S."/>
            <person name="Nieuwenhuizen N."/>
            <person name="Read N."/>
            <person name="Prakash R."/>
            <person name="Hunter D."/>
            <person name="Zhang H."/>
            <person name="Mckenzie M."/>
            <person name="Knabel M."/>
            <person name="Harris A."/>
            <person name="Allan A."/>
            <person name="Chen A."/>
            <person name="Janssen B."/>
            <person name="Plunkett B."/>
            <person name="Dwamena C."/>
            <person name="Voogd C."/>
            <person name="Leif D."/>
            <person name="Lafferty D."/>
            <person name="Souleyre E."/>
            <person name="Varkonyi-Gasic E."/>
            <person name="Gambi F."/>
            <person name="Hanley J."/>
            <person name="Yao J.-L."/>
            <person name="Cheung J."/>
            <person name="David K."/>
            <person name="Warren B."/>
            <person name="Marsh K."/>
            <person name="Snowden K."/>
            <person name="Lin-Wang K."/>
            <person name="Brian L."/>
            <person name="Martinez-Sanchez M."/>
            <person name="Wang M."/>
            <person name="Ileperuma N."/>
            <person name="Macnee N."/>
            <person name="Campin R."/>
            <person name="Mcatee P."/>
            <person name="Drummond R."/>
            <person name="Espley R."/>
            <person name="Ireland H."/>
            <person name="Wu R."/>
            <person name="Atkinson R."/>
            <person name="Karunairetnam S."/>
            <person name="Bulley S."/>
            <person name="Chunkath S."/>
            <person name="Hanley Z."/>
            <person name="Storey R."/>
            <person name="Thrimawithana A."/>
            <person name="Thomson S."/>
            <person name="David C."/>
            <person name="Testolin R."/>
        </authorList>
    </citation>
    <scope>NUCLEOTIDE SEQUENCE [LARGE SCALE GENOMIC DNA]</scope>
    <source>
        <strain evidence="6">cv. Red5</strain>
        <tissue evidence="5">Young leaf</tissue>
    </source>
</reference>
<dbReference type="InterPro" id="IPR052806">
    <property type="entry name" value="Fasciclin-like_AGP"/>
</dbReference>
<dbReference type="PANTHER" id="PTHR33985:SF17">
    <property type="entry name" value="FASCICLIN-LIKE ARABINOGALACTAN PROTEIN 20"/>
    <property type="match status" value="1"/>
</dbReference>
<gene>
    <name evidence="5" type="ORF">CEY00_Acc31200</name>
</gene>
<protein>
    <submittedName>
        <fullName evidence="5">Fasciclin-like arabinogalactan protein</fullName>
    </submittedName>
</protein>
<dbReference type="PROSITE" id="PS50213">
    <property type="entry name" value="FAS1"/>
    <property type="match status" value="2"/>
</dbReference>
<name>A0A2R6PB31_ACTCC</name>
<dbReference type="Gene3D" id="2.30.180.10">
    <property type="entry name" value="FAS1 domain"/>
    <property type="match status" value="2"/>
</dbReference>
<dbReference type="OMA" id="FFANMYY"/>
<dbReference type="PANTHER" id="PTHR33985">
    <property type="entry name" value="OS02G0491300 PROTEIN-RELATED"/>
    <property type="match status" value="1"/>
</dbReference>
<evidence type="ECO:0000259" key="4">
    <source>
        <dbReference type="PROSITE" id="PS50213"/>
    </source>
</evidence>
<feature type="region of interest" description="Disordered" evidence="2">
    <location>
        <begin position="316"/>
        <end position="339"/>
    </location>
</feature>
<dbReference type="Pfam" id="PF02469">
    <property type="entry name" value="Fasciclin"/>
    <property type="match status" value="2"/>
</dbReference>
<evidence type="ECO:0000256" key="1">
    <source>
        <dbReference type="ARBA" id="ARBA00007843"/>
    </source>
</evidence>
<keyword evidence="6" id="KW-1185">Reference proteome</keyword>
<dbReference type="InParanoid" id="A0A2R6PB31"/>
<accession>A0A2R6PB31</accession>
<dbReference type="EMBL" id="NKQK01000027">
    <property type="protein sequence ID" value="PSR88170.1"/>
    <property type="molecule type" value="Genomic_DNA"/>
</dbReference>